<evidence type="ECO:0000313" key="1">
    <source>
        <dbReference type="EMBL" id="AIQ14238.1"/>
    </source>
</evidence>
<name>A0A089HV40_PAEDU</name>
<dbReference type="STRING" id="44251.PDUR_21765"/>
<gene>
    <name evidence="1" type="ORF">PDUR_21765</name>
</gene>
<dbReference type="Proteomes" id="UP000029409">
    <property type="component" value="Chromosome"/>
</dbReference>
<dbReference type="EMBL" id="CP009288">
    <property type="protein sequence ID" value="AIQ14238.1"/>
    <property type="molecule type" value="Genomic_DNA"/>
</dbReference>
<proteinExistence type="predicted"/>
<keyword evidence="2" id="KW-1185">Reference proteome</keyword>
<protein>
    <submittedName>
        <fullName evidence="1">Normocyte-binding protein</fullName>
    </submittedName>
</protein>
<reference evidence="1 2" key="1">
    <citation type="submission" date="2014-08" db="EMBL/GenBank/DDBJ databases">
        <title>Comparative genomics of the Paenibacillus odorifer group.</title>
        <authorList>
            <person name="den Bakker H.C."/>
            <person name="Tsai Y.-C."/>
            <person name="Martin N."/>
            <person name="Korlach J."/>
            <person name="Wiedmann M."/>
        </authorList>
    </citation>
    <scope>NUCLEOTIDE SEQUENCE [LARGE SCALE GENOMIC DNA]</scope>
    <source>
        <strain evidence="1 2">DSM 1735</strain>
    </source>
</reference>
<dbReference type="AlphaFoldDB" id="A0A089HV40"/>
<evidence type="ECO:0000313" key="2">
    <source>
        <dbReference type="Proteomes" id="UP000029409"/>
    </source>
</evidence>
<organism evidence="1 2">
    <name type="scientific">Paenibacillus durus</name>
    <name type="common">Paenibacillus azotofixans</name>
    <dbReference type="NCBI Taxonomy" id="44251"/>
    <lineage>
        <taxon>Bacteria</taxon>
        <taxon>Bacillati</taxon>
        <taxon>Bacillota</taxon>
        <taxon>Bacilli</taxon>
        <taxon>Bacillales</taxon>
        <taxon>Paenibacillaceae</taxon>
        <taxon>Paenibacillus</taxon>
    </lineage>
</organism>
<dbReference type="RefSeq" id="WP_042208033.1">
    <property type="nucleotide sequence ID" value="NZ_CP009288.1"/>
</dbReference>
<dbReference type="OrthoDB" id="1661761at2"/>
<dbReference type="KEGG" id="pdu:PDUR_21765"/>
<dbReference type="eggNOG" id="ENOG502Z8RQ">
    <property type="taxonomic scope" value="Bacteria"/>
</dbReference>
<sequence>MKELVQDRLGRMEDLQQRQILKNLMTGVFLNLVEYQEEMTRKLEQRVFHELEDDGQRYDIFVSMCSREDFDPIHEFLYPMLPSDHTDSTVDMSSVASIIREGGELKLFGLFLEIETGEVQRLIQSGRVFHGQVVTDAGSYRIDIRLRQDKRYIHEIEKLYQVFLDNGIPWKTVNHPYAYKFVDVLLTGGEGEPGPHEEIREITVSLEEFDAYSRQGVIPLWNVERLSLKNSGFPVPAIDRVNYEHVLPLRKTGVEHGYLVRAAGEGEIRYIKRSEHELTVVTPREKAGMWEVLKVTKPVEIRLGRQLYKLVSNRRRDSFTERYARKQAMVVRARAEIARIVHSFEAAEVLELEGVEIIEPDGRQALPLTYPLNPFVSDNVRTETGKLVMRLGFKPSGGAQGAKSVPPFMIGDLMSFVVSEVQMYFPEYRCEGVWV</sequence>
<accession>A0A089HV40</accession>